<dbReference type="GO" id="GO:0005777">
    <property type="term" value="C:peroxisome"/>
    <property type="evidence" value="ECO:0007669"/>
    <property type="project" value="TreeGrafter"/>
</dbReference>
<dbReference type="GO" id="GO:0003729">
    <property type="term" value="F:mRNA binding"/>
    <property type="evidence" value="ECO:0007669"/>
    <property type="project" value="InterPro"/>
</dbReference>
<dbReference type="GO" id="GO:0035336">
    <property type="term" value="P:long-chain fatty-acyl-CoA metabolic process"/>
    <property type="evidence" value="ECO:0007669"/>
    <property type="project" value="TreeGrafter"/>
</dbReference>
<comment type="function">
    <text evidence="10">Catalyzes the reduction of fatty acyl-CoA to fatty alcohols.</text>
</comment>
<keyword evidence="5" id="KW-0812">Transmembrane</keyword>
<sequence>LFNVARAANPNFESKILAVQGDILDPNLGLNAHDEQTLIENCHIVFHSAATVRFHEPLRLAVQMNVASVVKILALCHKMKKLQSVVHVSTAYANCNRNNVSEMIYPPPIQPSKLLDACEWMDDQVLDALTNKLIGDRPNTYTFTKALAEYVVSQDAKELPLAIIRPSIVGCTWREPMPGWVDNYNGATGIIVAASKGLLRTMIGSSQAMADIIPVDICVNMMIAVAWHTAIKHSKTIPVYHCCTGHLGSLTWGKITEIGLGHLEHISMENAISYPHLQFTENRFRYFYLRFFKEILPAIVLDGYMRLIGRKPMFTKICDKIYKNVRTIDFFTTHSWIFPIDNAAQQSLLDELMGKGRNAAKGEKVHKYRFDDPNVCKYMLVDFCPHDLFVNTRQDLGPCDKIHDISLQQDYQKSSRYGKLGFEDEYGK</sequence>
<dbReference type="InterPro" id="IPR013120">
    <property type="entry name" value="FAR_NAD-bd"/>
</dbReference>
<comment type="similarity">
    <text evidence="2">Belongs to the Luc7 family.</text>
</comment>
<dbReference type="CDD" id="cd05236">
    <property type="entry name" value="FAR-N_SDR_e"/>
    <property type="match status" value="1"/>
</dbReference>
<gene>
    <name evidence="12" type="ORF">BYL167_LOCUS10135</name>
</gene>
<evidence type="ECO:0000256" key="5">
    <source>
        <dbReference type="ARBA" id="ARBA00022692"/>
    </source>
</evidence>
<evidence type="ECO:0000313" key="12">
    <source>
        <dbReference type="EMBL" id="CAF3933554.1"/>
    </source>
</evidence>
<feature type="domain" description="Thioester reductase (TE)" evidence="11">
    <location>
        <begin position="11"/>
        <end position="222"/>
    </location>
</feature>
<keyword evidence="10" id="KW-0560">Oxidoreductase</keyword>
<dbReference type="GO" id="GO:0080019">
    <property type="term" value="F:alcohol-forming very long-chain fatty acyl-CoA reductase activity"/>
    <property type="evidence" value="ECO:0007669"/>
    <property type="project" value="InterPro"/>
</dbReference>
<dbReference type="EMBL" id="CAJOBH010003007">
    <property type="protein sequence ID" value="CAF3933554.1"/>
    <property type="molecule type" value="Genomic_DNA"/>
</dbReference>
<keyword evidence="8" id="KW-0472">Membrane</keyword>
<accession>A0A8S2M196</accession>
<keyword evidence="7 10" id="KW-0443">Lipid metabolism</keyword>
<dbReference type="CDD" id="cd09071">
    <property type="entry name" value="FAR_C"/>
    <property type="match status" value="1"/>
</dbReference>
<keyword evidence="4 10" id="KW-0444">Lipid biosynthesis</keyword>
<evidence type="ECO:0000256" key="3">
    <source>
        <dbReference type="ARBA" id="ARBA00005928"/>
    </source>
</evidence>
<dbReference type="InterPro" id="IPR033640">
    <property type="entry name" value="FAR_C"/>
</dbReference>
<evidence type="ECO:0000256" key="9">
    <source>
        <dbReference type="ARBA" id="ARBA00052530"/>
    </source>
</evidence>
<evidence type="ECO:0000256" key="7">
    <source>
        <dbReference type="ARBA" id="ARBA00023098"/>
    </source>
</evidence>
<dbReference type="Pfam" id="PF07993">
    <property type="entry name" value="NAD_binding_4"/>
    <property type="match status" value="1"/>
</dbReference>
<dbReference type="Gene3D" id="3.40.50.720">
    <property type="entry name" value="NAD(P)-binding Rossmann-like Domain"/>
    <property type="match status" value="1"/>
</dbReference>
<dbReference type="InterPro" id="IPR036291">
    <property type="entry name" value="NAD(P)-bd_dom_sf"/>
</dbReference>
<dbReference type="Pfam" id="PF03194">
    <property type="entry name" value="LUC7"/>
    <property type="match status" value="1"/>
</dbReference>
<organism evidence="12 13">
    <name type="scientific">Rotaria magnacalcarata</name>
    <dbReference type="NCBI Taxonomy" id="392030"/>
    <lineage>
        <taxon>Eukaryota</taxon>
        <taxon>Metazoa</taxon>
        <taxon>Spiralia</taxon>
        <taxon>Gnathifera</taxon>
        <taxon>Rotifera</taxon>
        <taxon>Eurotatoria</taxon>
        <taxon>Bdelloidea</taxon>
        <taxon>Philodinida</taxon>
        <taxon>Philodinidae</taxon>
        <taxon>Rotaria</taxon>
    </lineage>
</organism>
<dbReference type="InterPro" id="IPR026055">
    <property type="entry name" value="FAR"/>
</dbReference>
<dbReference type="GO" id="GO:0005685">
    <property type="term" value="C:U1 snRNP"/>
    <property type="evidence" value="ECO:0007669"/>
    <property type="project" value="InterPro"/>
</dbReference>
<protein>
    <recommendedName>
        <fullName evidence="10">Fatty acyl-CoA reductase</fullName>
        <ecNumber evidence="10">1.2.1.84</ecNumber>
    </recommendedName>
</protein>
<comment type="caution">
    <text evidence="12">The sequence shown here is derived from an EMBL/GenBank/DDBJ whole genome shotgun (WGS) entry which is preliminary data.</text>
</comment>
<dbReference type="GO" id="GO:0006376">
    <property type="term" value="P:mRNA splice site recognition"/>
    <property type="evidence" value="ECO:0007669"/>
    <property type="project" value="InterPro"/>
</dbReference>
<comment type="catalytic activity">
    <reaction evidence="9 10">
        <text>a long-chain fatty acyl-CoA + 2 NADPH + 2 H(+) = a long-chain primary fatty alcohol + 2 NADP(+) + CoA</text>
        <dbReference type="Rhea" id="RHEA:52716"/>
        <dbReference type="ChEBI" id="CHEBI:15378"/>
        <dbReference type="ChEBI" id="CHEBI:57287"/>
        <dbReference type="ChEBI" id="CHEBI:57783"/>
        <dbReference type="ChEBI" id="CHEBI:58349"/>
        <dbReference type="ChEBI" id="CHEBI:77396"/>
        <dbReference type="ChEBI" id="CHEBI:83139"/>
        <dbReference type="EC" id="1.2.1.84"/>
    </reaction>
</comment>
<evidence type="ECO:0000256" key="8">
    <source>
        <dbReference type="ARBA" id="ARBA00023136"/>
    </source>
</evidence>
<evidence type="ECO:0000256" key="10">
    <source>
        <dbReference type="RuleBase" id="RU363097"/>
    </source>
</evidence>
<keyword evidence="6" id="KW-1133">Transmembrane helix</keyword>
<evidence type="ECO:0000256" key="1">
    <source>
        <dbReference type="ARBA" id="ARBA00004141"/>
    </source>
</evidence>
<feature type="non-terminal residue" evidence="12">
    <location>
        <position position="428"/>
    </location>
</feature>
<dbReference type="GO" id="GO:0016020">
    <property type="term" value="C:membrane"/>
    <property type="evidence" value="ECO:0007669"/>
    <property type="project" value="UniProtKB-SubCell"/>
</dbReference>
<dbReference type="GO" id="GO:0102965">
    <property type="term" value="F:alcohol-forming long-chain fatty acyl-CoA reductase activity"/>
    <property type="evidence" value="ECO:0007669"/>
    <property type="project" value="UniProtKB-EC"/>
</dbReference>
<keyword evidence="10" id="KW-0521">NADP</keyword>
<dbReference type="PANTHER" id="PTHR11011">
    <property type="entry name" value="MALE STERILITY PROTEIN 2-RELATED"/>
    <property type="match status" value="1"/>
</dbReference>
<evidence type="ECO:0000256" key="4">
    <source>
        <dbReference type="ARBA" id="ARBA00022516"/>
    </source>
</evidence>
<comment type="subcellular location">
    <subcellularLocation>
        <location evidence="1">Membrane</location>
        <topology evidence="1">Multi-pass membrane protein</topology>
    </subcellularLocation>
</comment>
<dbReference type="SUPFAM" id="SSF51735">
    <property type="entry name" value="NAD(P)-binding Rossmann-fold domains"/>
    <property type="match status" value="1"/>
</dbReference>
<name>A0A8S2M196_9BILA</name>
<dbReference type="FunFam" id="3.40.50.720:FF:000143">
    <property type="entry name" value="Fatty acyl-CoA reductase"/>
    <property type="match status" value="1"/>
</dbReference>
<comment type="similarity">
    <text evidence="3 10">Belongs to the fatty acyl-CoA reductase family.</text>
</comment>
<dbReference type="AlphaFoldDB" id="A0A8S2M196"/>
<evidence type="ECO:0000256" key="2">
    <source>
        <dbReference type="ARBA" id="ARBA00005655"/>
    </source>
</evidence>
<evidence type="ECO:0000256" key="6">
    <source>
        <dbReference type="ARBA" id="ARBA00022989"/>
    </source>
</evidence>
<proteinExistence type="inferred from homology"/>
<dbReference type="EC" id="1.2.1.84" evidence="10"/>
<reference evidence="12" key="1">
    <citation type="submission" date="2021-02" db="EMBL/GenBank/DDBJ databases">
        <authorList>
            <person name="Nowell W R."/>
        </authorList>
    </citation>
    <scope>NUCLEOTIDE SEQUENCE</scope>
</reference>
<evidence type="ECO:0000259" key="11">
    <source>
        <dbReference type="Pfam" id="PF07993"/>
    </source>
</evidence>
<dbReference type="PANTHER" id="PTHR11011:SF45">
    <property type="entry name" value="FATTY ACYL-COA REDUCTASE CG8306-RELATED"/>
    <property type="match status" value="1"/>
</dbReference>
<evidence type="ECO:0000313" key="13">
    <source>
        <dbReference type="Proteomes" id="UP000681967"/>
    </source>
</evidence>
<dbReference type="Proteomes" id="UP000681967">
    <property type="component" value="Unassembled WGS sequence"/>
</dbReference>
<dbReference type="InterPro" id="IPR004882">
    <property type="entry name" value="Luc7-rel"/>
</dbReference>